<dbReference type="WBParaSite" id="SBAD_0001015401-mRNA-1">
    <property type="protein sequence ID" value="SBAD_0001015401-mRNA-1"/>
    <property type="gene ID" value="SBAD_0001015401"/>
</dbReference>
<dbReference type="Proteomes" id="UP000270296">
    <property type="component" value="Unassembled WGS sequence"/>
</dbReference>
<reference evidence="2 3" key="2">
    <citation type="submission" date="2018-11" db="EMBL/GenBank/DDBJ databases">
        <authorList>
            <consortium name="Pathogen Informatics"/>
        </authorList>
    </citation>
    <scope>NUCLEOTIDE SEQUENCE [LARGE SCALE GENOMIC DNA]</scope>
</reference>
<feature type="domain" description="PPM-type phosphatase" evidence="1">
    <location>
        <begin position="35"/>
        <end position="210"/>
    </location>
</feature>
<protein>
    <submittedName>
        <fullName evidence="4">PPM-type phosphatase domain-containing protein</fullName>
    </submittedName>
</protein>
<evidence type="ECO:0000313" key="4">
    <source>
        <dbReference type="WBParaSite" id="SBAD_0001015401-mRNA-1"/>
    </source>
</evidence>
<reference evidence="4" key="1">
    <citation type="submission" date="2016-06" db="UniProtKB">
        <authorList>
            <consortium name="WormBaseParasite"/>
        </authorList>
    </citation>
    <scope>IDENTIFICATION</scope>
</reference>
<evidence type="ECO:0000313" key="3">
    <source>
        <dbReference type="Proteomes" id="UP000270296"/>
    </source>
</evidence>
<keyword evidence="3" id="KW-1185">Reference proteome</keyword>
<proteinExistence type="predicted"/>
<sequence>MFTAVERGYFVSIGDVLAKRAELLIKIPENMNAYESTKKFPQEMSLINQLGERVSSGCAIVLALVKKDKLFIANVGCGNELVVQQLSVDHDIDNPDEVMRLTKLGLNLDAIRHFSHTTRCLGDFPRKGGYKDFELLSCAKSEPVISDPAFSSGITIGKSFCFLLLMSSGVYLNLENATGTMQVNEDIAYMVAREFCRQSTETSVAQAVLDEIGRIHQNAFLNVEMRSPFCHKREDMTLLVRRFDGEFSSSDSGGFLPRRCQTYSDVLQNVNTLTPSTDLSFDSSNSEEYELPLNENGDLEPYVDFSDYYSTASTNTEQIKALEEAMKDL</sequence>
<dbReference type="AlphaFoldDB" id="A0A183J1Q6"/>
<dbReference type="Pfam" id="PF00481">
    <property type="entry name" value="PP2C"/>
    <property type="match status" value="1"/>
</dbReference>
<name>A0A183J1Q6_9BILA</name>
<dbReference type="EMBL" id="UZAM01013191">
    <property type="protein sequence ID" value="VDP26196.1"/>
    <property type="molecule type" value="Genomic_DNA"/>
</dbReference>
<organism evidence="4">
    <name type="scientific">Soboliphyme baturini</name>
    <dbReference type="NCBI Taxonomy" id="241478"/>
    <lineage>
        <taxon>Eukaryota</taxon>
        <taxon>Metazoa</taxon>
        <taxon>Ecdysozoa</taxon>
        <taxon>Nematoda</taxon>
        <taxon>Enoplea</taxon>
        <taxon>Dorylaimia</taxon>
        <taxon>Dioctophymatida</taxon>
        <taxon>Dioctophymatoidea</taxon>
        <taxon>Soboliphymatidae</taxon>
        <taxon>Soboliphyme</taxon>
    </lineage>
</organism>
<accession>A0A183J1Q6</accession>
<evidence type="ECO:0000259" key="1">
    <source>
        <dbReference type="Pfam" id="PF00481"/>
    </source>
</evidence>
<gene>
    <name evidence="2" type="ORF">SBAD_LOCUS9804</name>
</gene>
<dbReference type="Gene3D" id="3.60.40.10">
    <property type="entry name" value="PPM-type phosphatase domain"/>
    <property type="match status" value="1"/>
</dbReference>
<dbReference type="InterPro" id="IPR001932">
    <property type="entry name" value="PPM-type_phosphatase-like_dom"/>
</dbReference>
<dbReference type="InterPro" id="IPR036457">
    <property type="entry name" value="PPM-type-like_dom_sf"/>
</dbReference>
<dbReference type="SUPFAM" id="SSF81606">
    <property type="entry name" value="PP2C-like"/>
    <property type="match status" value="1"/>
</dbReference>
<dbReference type="OrthoDB" id="10049211at2759"/>
<evidence type="ECO:0000313" key="2">
    <source>
        <dbReference type="EMBL" id="VDP26196.1"/>
    </source>
</evidence>